<feature type="region of interest" description="Disordered" evidence="1">
    <location>
        <begin position="24"/>
        <end position="75"/>
    </location>
</feature>
<accession>A0A6H0XMN9</accession>
<protein>
    <submittedName>
        <fullName evidence="2">Uncharacterized protein</fullName>
    </submittedName>
</protein>
<organism evidence="2 3">
    <name type="scientific">Peltaster fructicola</name>
    <dbReference type="NCBI Taxonomy" id="286661"/>
    <lineage>
        <taxon>Eukaryota</taxon>
        <taxon>Fungi</taxon>
        <taxon>Dikarya</taxon>
        <taxon>Ascomycota</taxon>
        <taxon>Pezizomycotina</taxon>
        <taxon>Dothideomycetes</taxon>
        <taxon>Dothideomycetes incertae sedis</taxon>
        <taxon>Peltaster</taxon>
    </lineage>
</organism>
<reference evidence="2 3" key="1">
    <citation type="journal article" date="2016" name="Sci. Rep.">
        <title>Peltaster fructicola genome reveals evolution from an invasive phytopathogen to an ectophytic parasite.</title>
        <authorList>
            <person name="Xu C."/>
            <person name="Chen H."/>
            <person name="Gleason M.L."/>
            <person name="Xu J.R."/>
            <person name="Liu H."/>
            <person name="Zhang R."/>
            <person name="Sun G."/>
        </authorList>
    </citation>
    <scope>NUCLEOTIDE SEQUENCE [LARGE SCALE GENOMIC DNA]</scope>
    <source>
        <strain evidence="2 3">LNHT1506</strain>
    </source>
</reference>
<evidence type="ECO:0000256" key="1">
    <source>
        <dbReference type="SAM" id="MobiDB-lite"/>
    </source>
</evidence>
<feature type="region of interest" description="Disordered" evidence="1">
    <location>
        <begin position="105"/>
        <end position="156"/>
    </location>
</feature>
<name>A0A6H0XMN9_9PEZI</name>
<dbReference type="Proteomes" id="UP000503462">
    <property type="component" value="Chromosome 1"/>
</dbReference>
<gene>
    <name evidence="2" type="ORF">AMS68_001277</name>
</gene>
<evidence type="ECO:0000313" key="2">
    <source>
        <dbReference type="EMBL" id="QIW95759.1"/>
    </source>
</evidence>
<dbReference type="AlphaFoldDB" id="A0A6H0XMN9"/>
<sequence length="397" mass="43595">MAEYDFDVFALPVSGHYDCGYSYGQNKSSQEPQQTETQQVSHEASPVRSPNNLYRANRPRHLSLSRPRSPPTVLPNAFAAAQSPASPGQSLISPRSMPTTQYVQTNVSAPPVPPKPWTTSAPATPNHMPYTQPCSSDSDLSTLSSRSRQFSTQSVDTANTSVYSNSYDKAIEPDPLPSHSNPQWLSLSQSAAFSGPRPIQPVRLGRREVCDSHTGDAVFQLSEVTKLKLSRQAIYQVYEPDSSSVVGTLGYPLDSTDEVAAILRGQDIVMKKESHRWNFRPSCLMKKGASWYWYKDKVRGDVILSDAKKGGVAIARIHKDLLSFERAGLTLEIVDEICFSAMALAEMARRSDSYEDASSLATAIAIVALGETAEGKHGDDAVDSIWKPKRKLTLTLR</sequence>
<keyword evidence="3" id="KW-1185">Reference proteome</keyword>
<feature type="compositionally biased region" description="Low complexity" evidence="1">
    <location>
        <begin position="135"/>
        <end position="148"/>
    </location>
</feature>
<feature type="compositionally biased region" description="Low complexity" evidence="1">
    <location>
        <begin position="28"/>
        <end position="39"/>
    </location>
</feature>
<proteinExistence type="predicted"/>
<evidence type="ECO:0000313" key="3">
    <source>
        <dbReference type="Proteomes" id="UP000503462"/>
    </source>
</evidence>
<dbReference type="EMBL" id="CP051139">
    <property type="protein sequence ID" value="QIW95759.1"/>
    <property type="molecule type" value="Genomic_DNA"/>
</dbReference>